<feature type="transmembrane region" description="Helical" evidence="7">
    <location>
        <begin position="6"/>
        <end position="22"/>
    </location>
</feature>
<name>A0A5C6X3S1_9DELT</name>
<comment type="subcellular location">
    <subcellularLocation>
        <location evidence="1">Cell membrane</location>
        <topology evidence="1">Multi-pass membrane protein</topology>
    </subcellularLocation>
</comment>
<evidence type="ECO:0000259" key="8">
    <source>
        <dbReference type="Pfam" id="PF04239"/>
    </source>
</evidence>
<dbReference type="GO" id="GO:0005886">
    <property type="term" value="C:plasma membrane"/>
    <property type="evidence" value="ECO:0007669"/>
    <property type="project" value="UniProtKB-SubCell"/>
</dbReference>
<comment type="similarity">
    <text evidence="2">Belongs to the UPF0702 family.</text>
</comment>
<dbReference type="PANTHER" id="PTHR34582">
    <property type="entry name" value="UPF0702 TRANSMEMBRANE PROTEIN YCAP"/>
    <property type="match status" value="1"/>
</dbReference>
<protein>
    <submittedName>
        <fullName evidence="9">DUF421 domain-containing protein</fullName>
    </submittedName>
</protein>
<dbReference type="Proteomes" id="UP000321046">
    <property type="component" value="Unassembled WGS sequence"/>
</dbReference>
<evidence type="ECO:0000256" key="2">
    <source>
        <dbReference type="ARBA" id="ARBA00006448"/>
    </source>
</evidence>
<evidence type="ECO:0000256" key="7">
    <source>
        <dbReference type="SAM" id="Phobius"/>
    </source>
</evidence>
<dbReference type="InterPro" id="IPR007353">
    <property type="entry name" value="DUF421"/>
</dbReference>
<dbReference type="Gene3D" id="3.30.240.20">
    <property type="entry name" value="bsu07140 like domains"/>
    <property type="match status" value="1"/>
</dbReference>
<comment type="caution">
    <text evidence="9">The sequence shown here is derived from an EMBL/GenBank/DDBJ whole genome shotgun (WGS) entry which is preliminary data.</text>
</comment>
<dbReference type="InterPro" id="IPR023090">
    <property type="entry name" value="UPF0702_alpha/beta_dom_sf"/>
</dbReference>
<accession>A0A5C6X3S1</accession>
<keyword evidence="3" id="KW-1003">Cell membrane</keyword>
<keyword evidence="6 7" id="KW-0472">Membrane</keyword>
<organism evidence="9 10">
    <name type="scientific">Lujinxingia vulgaris</name>
    <dbReference type="NCBI Taxonomy" id="2600176"/>
    <lineage>
        <taxon>Bacteria</taxon>
        <taxon>Deltaproteobacteria</taxon>
        <taxon>Bradymonadales</taxon>
        <taxon>Lujinxingiaceae</taxon>
        <taxon>Lujinxingia</taxon>
    </lineage>
</organism>
<feature type="transmembrane region" description="Helical" evidence="7">
    <location>
        <begin position="54"/>
        <end position="74"/>
    </location>
</feature>
<keyword evidence="5 7" id="KW-1133">Transmembrane helix</keyword>
<evidence type="ECO:0000313" key="9">
    <source>
        <dbReference type="EMBL" id="TXD31822.1"/>
    </source>
</evidence>
<evidence type="ECO:0000256" key="3">
    <source>
        <dbReference type="ARBA" id="ARBA00022475"/>
    </source>
</evidence>
<dbReference type="Pfam" id="PF04239">
    <property type="entry name" value="DUF421"/>
    <property type="match status" value="1"/>
</dbReference>
<keyword evidence="4 7" id="KW-0812">Transmembrane</keyword>
<feature type="domain" description="YetF C-terminal" evidence="8">
    <location>
        <begin position="80"/>
        <end position="147"/>
    </location>
</feature>
<evidence type="ECO:0000313" key="10">
    <source>
        <dbReference type="Proteomes" id="UP000321046"/>
    </source>
</evidence>
<evidence type="ECO:0000256" key="5">
    <source>
        <dbReference type="ARBA" id="ARBA00022989"/>
    </source>
</evidence>
<dbReference type="AlphaFoldDB" id="A0A5C6X3S1"/>
<sequence>MVPLSALVLFIAVIVFTRWGGLRSFSKLSAFDFALTVAIGSLISSALVTRDPPLMQALVGLASIFVLQTLTAGLRRRFQLSALIDNEPLLLIYNGEVLHENLHTSLLTLDDLRSKLRSAGVLELKHVRAVVLETTGSVSVIASTDGDAPLDPWILKGVRGVDHPAPQTIATAASAEPHTPGSRA</sequence>
<dbReference type="EMBL" id="VOSL01000145">
    <property type="protein sequence ID" value="TXD31822.1"/>
    <property type="molecule type" value="Genomic_DNA"/>
</dbReference>
<evidence type="ECO:0000256" key="4">
    <source>
        <dbReference type="ARBA" id="ARBA00022692"/>
    </source>
</evidence>
<evidence type="ECO:0000256" key="1">
    <source>
        <dbReference type="ARBA" id="ARBA00004651"/>
    </source>
</evidence>
<feature type="transmembrane region" description="Helical" evidence="7">
    <location>
        <begin position="29"/>
        <end position="48"/>
    </location>
</feature>
<gene>
    <name evidence="9" type="ORF">FRC96_20220</name>
</gene>
<dbReference type="OrthoDB" id="9793799at2"/>
<evidence type="ECO:0000256" key="6">
    <source>
        <dbReference type="ARBA" id="ARBA00023136"/>
    </source>
</evidence>
<reference evidence="9 10" key="1">
    <citation type="submission" date="2019-08" db="EMBL/GenBank/DDBJ databases">
        <title>Bradymonadales sp. TMQ2.</title>
        <authorList>
            <person name="Liang Q."/>
        </authorList>
    </citation>
    <scope>NUCLEOTIDE SEQUENCE [LARGE SCALE GENOMIC DNA]</scope>
    <source>
        <strain evidence="9 10">TMQ2</strain>
    </source>
</reference>
<proteinExistence type="inferred from homology"/>
<dbReference type="PANTHER" id="PTHR34582:SF6">
    <property type="entry name" value="UPF0702 TRANSMEMBRANE PROTEIN YCAP"/>
    <property type="match status" value="1"/>
</dbReference>